<dbReference type="EMBL" id="JBHTIR010003442">
    <property type="protein sequence ID" value="MFD0855215.1"/>
    <property type="molecule type" value="Genomic_DNA"/>
</dbReference>
<proteinExistence type="predicted"/>
<gene>
    <name evidence="2" type="ORF">ACFQ07_23450</name>
</gene>
<organism evidence="2 3">
    <name type="scientific">Actinomadura adrarensis</name>
    <dbReference type="NCBI Taxonomy" id="1819600"/>
    <lineage>
        <taxon>Bacteria</taxon>
        <taxon>Bacillati</taxon>
        <taxon>Actinomycetota</taxon>
        <taxon>Actinomycetes</taxon>
        <taxon>Streptosporangiales</taxon>
        <taxon>Thermomonosporaceae</taxon>
        <taxon>Actinomadura</taxon>
    </lineage>
</organism>
<reference evidence="3" key="1">
    <citation type="journal article" date="2019" name="Int. J. Syst. Evol. Microbiol.">
        <title>The Global Catalogue of Microorganisms (GCM) 10K type strain sequencing project: providing services to taxonomists for standard genome sequencing and annotation.</title>
        <authorList>
            <consortium name="The Broad Institute Genomics Platform"/>
            <consortium name="The Broad Institute Genome Sequencing Center for Infectious Disease"/>
            <person name="Wu L."/>
            <person name="Ma J."/>
        </authorList>
    </citation>
    <scope>NUCLEOTIDE SEQUENCE [LARGE SCALE GENOMIC DNA]</scope>
    <source>
        <strain evidence="3">JCM 31696</strain>
    </source>
</reference>
<comment type="caution">
    <text evidence="2">The sequence shown here is derived from an EMBL/GenBank/DDBJ whole genome shotgun (WGS) entry which is preliminary data.</text>
</comment>
<dbReference type="Proteomes" id="UP001597083">
    <property type="component" value="Unassembled WGS sequence"/>
</dbReference>
<feature type="compositionally biased region" description="Low complexity" evidence="1">
    <location>
        <begin position="15"/>
        <end position="46"/>
    </location>
</feature>
<feature type="non-terminal residue" evidence="2">
    <location>
        <position position="1"/>
    </location>
</feature>
<sequence>ADAQRRLRYLDLRFVPGAPSGTGAPPDTGDPSDTSDPSDTVEPSTPQGGHRIGQVGDQDRYVVVTQAVSAGDAGSAEKAKNAFVLLHGPTLNVIVWF</sequence>
<feature type="region of interest" description="Disordered" evidence="1">
    <location>
        <begin position="14"/>
        <end position="57"/>
    </location>
</feature>
<protein>
    <submittedName>
        <fullName evidence="2">Uncharacterized protein</fullName>
    </submittedName>
</protein>
<evidence type="ECO:0000313" key="2">
    <source>
        <dbReference type="EMBL" id="MFD0855215.1"/>
    </source>
</evidence>
<accession>A0ABW3CL19</accession>
<evidence type="ECO:0000256" key="1">
    <source>
        <dbReference type="SAM" id="MobiDB-lite"/>
    </source>
</evidence>
<name>A0ABW3CL19_9ACTN</name>
<evidence type="ECO:0000313" key="3">
    <source>
        <dbReference type="Proteomes" id="UP001597083"/>
    </source>
</evidence>
<keyword evidence="3" id="KW-1185">Reference proteome</keyword>